<keyword evidence="1" id="KW-0175">Coiled coil</keyword>
<dbReference type="Gene3D" id="1.10.10.1770">
    <property type="entry name" value="Gun4-like"/>
    <property type="match status" value="1"/>
</dbReference>
<dbReference type="CDD" id="cd16383">
    <property type="entry name" value="GUN4"/>
    <property type="match status" value="1"/>
</dbReference>
<organism evidence="3 4">
    <name type="scientific">Okeania hirsuta</name>
    <dbReference type="NCBI Taxonomy" id="1458930"/>
    <lineage>
        <taxon>Bacteria</taxon>
        <taxon>Bacillati</taxon>
        <taxon>Cyanobacteriota</taxon>
        <taxon>Cyanophyceae</taxon>
        <taxon>Oscillatoriophycideae</taxon>
        <taxon>Oscillatoriales</taxon>
        <taxon>Microcoleaceae</taxon>
        <taxon>Okeania</taxon>
    </lineage>
</organism>
<evidence type="ECO:0000256" key="1">
    <source>
        <dbReference type="SAM" id="Coils"/>
    </source>
</evidence>
<dbReference type="SUPFAM" id="SSF140869">
    <property type="entry name" value="GUN4-like"/>
    <property type="match status" value="1"/>
</dbReference>
<feature type="coiled-coil region" evidence="1">
    <location>
        <begin position="87"/>
        <end position="114"/>
    </location>
</feature>
<evidence type="ECO:0000313" key="3">
    <source>
        <dbReference type="EMBL" id="RQH39604.1"/>
    </source>
</evidence>
<dbReference type="AlphaFoldDB" id="A0A3N6QHA8"/>
<sequence>MVLCPVCGTEYIDTFPEFCSVCSWDLTSDTTFFATAEIYQRKEEAKLNWARQMWQIVQDQKNQNSENNTISLPFGQVDEVNHNQNFNGDLKRQLDKLQAQLDRAAMERFQLHSQLEWVLYRLEQLNPEILTDTLYRIEENLNAMATPEAPMSEVGIDYNPLINLLAAGKWRKADELTWELLLEVTLREDEGWLQLIDIENFPCTDLLTIDWLWEYYSNGLFGLNVQQRIWESVSGEYGDFCDRVGWRNGESWKYYDELSFNLQALEGHLPVIIWRRRACYGVGKMIAPETFLAFISRLTICNSSR</sequence>
<dbReference type="Proteomes" id="UP000269154">
    <property type="component" value="Unassembled WGS sequence"/>
</dbReference>
<feature type="domain" description="GUN4-like" evidence="2">
    <location>
        <begin position="152"/>
        <end position="272"/>
    </location>
</feature>
<dbReference type="Pfam" id="PF05419">
    <property type="entry name" value="GUN4"/>
    <property type="match status" value="1"/>
</dbReference>
<dbReference type="InterPro" id="IPR037215">
    <property type="entry name" value="GUN4-like_sf"/>
</dbReference>
<dbReference type="GO" id="GO:0046906">
    <property type="term" value="F:tetrapyrrole binding"/>
    <property type="evidence" value="ECO:0007669"/>
    <property type="project" value="TreeGrafter"/>
</dbReference>
<dbReference type="Gene3D" id="1.25.40.620">
    <property type="match status" value="1"/>
</dbReference>
<accession>A0A3N6QHA8</accession>
<keyword evidence="4" id="KW-1185">Reference proteome</keyword>
<evidence type="ECO:0000313" key="4">
    <source>
        <dbReference type="Proteomes" id="UP000269154"/>
    </source>
</evidence>
<dbReference type="PANTHER" id="PTHR34800:SF1">
    <property type="entry name" value="TETRAPYRROLE-BINDING PROTEIN, CHLOROPLASTIC"/>
    <property type="match status" value="1"/>
</dbReference>
<dbReference type="EMBL" id="RCBY01000093">
    <property type="protein sequence ID" value="RQH39604.1"/>
    <property type="molecule type" value="Genomic_DNA"/>
</dbReference>
<dbReference type="RefSeq" id="WP_124154925.1">
    <property type="nucleotide sequence ID" value="NZ_CAWOLW010000710.1"/>
</dbReference>
<dbReference type="InterPro" id="IPR008629">
    <property type="entry name" value="GUN4-like"/>
</dbReference>
<reference evidence="3 4" key="1">
    <citation type="journal article" date="2018" name="ACS Chem. Biol.">
        <title>Ketoreductase domain dysfunction expands chemodiversity: malyngamide biosynthesis in the cyanobacterium Okeania hirsuta.</title>
        <authorList>
            <person name="Moss N.A."/>
            <person name="Leao T."/>
            <person name="Rankin M."/>
            <person name="McCullough T.M."/>
            <person name="Qu P."/>
            <person name="Korobeynikov A."/>
            <person name="Smith J.L."/>
            <person name="Gerwick L."/>
            <person name="Gerwick W.H."/>
        </authorList>
    </citation>
    <scope>NUCLEOTIDE SEQUENCE [LARGE SCALE GENOMIC DNA]</scope>
    <source>
        <strain evidence="3 4">PAB10Feb10-1</strain>
    </source>
</reference>
<protein>
    <recommendedName>
        <fullName evidence="2">GUN4-like domain-containing protein</fullName>
    </recommendedName>
</protein>
<gene>
    <name evidence="3" type="ORF">D5R40_16885</name>
</gene>
<name>A0A3N6QHA8_9CYAN</name>
<evidence type="ECO:0000259" key="2">
    <source>
        <dbReference type="Pfam" id="PF05419"/>
    </source>
</evidence>
<proteinExistence type="predicted"/>
<comment type="caution">
    <text evidence="3">The sequence shown here is derived from an EMBL/GenBank/DDBJ whole genome shotgun (WGS) entry which is preliminary data.</text>
</comment>
<dbReference type="PANTHER" id="PTHR34800">
    <property type="entry name" value="TETRAPYRROLE-BINDING PROTEIN, CHLOROPLASTIC"/>
    <property type="match status" value="1"/>
</dbReference>
<dbReference type="OrthoDB" id="7915178at2"/>